<evidence type="ECO:0000313" key="1">
    <source>
        <dbReference type="EMBL" id="KAK7937350.1"/>
    </source>
</evidence>
<protein>
    <submittedName>
        <fullName evidence="1">Uncharacterized protein</fullName>
    </submittedName>
</protein>
<organism evidence="1 2">
    <name type="scientific">Apiospora aurea</name>
    <dbReference type="NCBI Taxonomy" id="335848"/>
    <lineage>
        <taxon>Eukaryota</taxon>
        <taxon>Fungi</taxon>
        <taxon>Dikarya</taxon>
        <taxon>Ascomycota</taxon>
        <taxon>Pezizomycotina</taxon>
        <taxon>Sordariomycetes</taxon>
        <taxon>Xylariomycetidae</taxon>
        <taxon>Amphisphaeriales</taxon>
        <taxon>Apiosporaceae</taxon>
        <taxon>Apiospora</taxon>
    </lineage>
</organism>
<evidence type="ECO:0000313" key="2">
    <source>
        <dbReference type="Proteomes" id="UP001391051"/>
    </source>
</evidence>
<dbReference type="RefSeq" id="XP_066692678.1">
    <property type="nucleotide sequence ID" value="XM_066850440.1"/>
</dbReference>
<gene>
    <name evidence="1" type="ORF">PG986_014218</name>
</gene>
<dbReference type="EMBL" id="JAQQWE010000010">
    <property type="protein sequence ID" value="KAK7937350.1"/>
    <property type="molecule type" value="Genomic_DNA"/>
</dbReference>
<reference evidence="1 2" key="1">
    <citation type="submission" date="2023-01" db="EMBL/GenBank/DDBJ databases">
        <title>Analysis of 21 Apiospora genomes using comparative genomics revels a genus with tremendous synthesis potential of carbohydrate active enzymes and secondary metabolites.</title>
        <authorList>
            <person name="Sorensen T."/>
        </authorList>
    </citation>
    <scope>NUCLEOTIDE SEQUENCE [LARGE SCALE GENOMIC DNA]</scope>
    <source>
        <strain evidence="1 2">CBS 24483</strain>
    </source>
</reference>
<name>A0ABR1PSC6_9PEZI</name>
<proteinExistence type="predicted"/>
<dbReference type="GeneID" id="92083502"/>
<dbReference type="Proteomes" id="UP001391051">
    <property type="component" value="Unassembled WGS sequence"/>
</dbReference>
<keyword evidence="2" id="KW-1185">Reference proteome</keyword>
<accession>A0ABR1PSC6</accession>
<sequence length="62" mass="6954">MAGDELDEIVVEGRQNELHDQLKEAHALNQDQEGIEAADYEELSQKAARHYNKVLTAGQMDS</sequence>
<comment type="caution">
    <text evidence="1">The sequence shown here is derived from an EMBL/GenBank/DDBJ whole genome shotgun (WGS) entry which is preliminary data.</text>
</comment>